<dbReference type="Gene3D" id="3.20.20.140">
    <property type="entry name" value="Metal-dependent hydrolases"/>
    <property type="match status" value="1"/>
</dbReference>
<reference evidence="3 4" key="1">
    <citation type="submission" date="2019-01" db="EMBL/GenBank/DDBJ databases">
        <authorList>
            <person name="Chen W.-M."/>
        </authorList>
    </citation>
    <scope>NUCLEOTIDE SEQUENCE [LARGE SCALE GENOMIC DNA]</scope>
    <source>
        <strain evidence="3 4">CCP-6</strain>
    </source>
</reference>
<keyword evidence="3" id="KW-0378">Hydrolase</keyword>
<protein>
    <submittedName>
        <fullName evidence="3">Amidohydrolase</fullName>
    </submittedName>
</protein>
<dbReference type="Proteomes" id="UP000282957">
    <property type="component" value="Unassembled WGS sequence"/>
</dbReference>
<evidence type="ECO:0000256" key="1">
    <source>
        <dbReference type="SAM" id="MobiDB-lite"/>
    </source>
</evidence>
<dbReference type="GO" id="GO:0016787">
    <property type="term" value="F:hydrolase activity"/>
    <property type="evidence" value="ECO:0007669"/>
    <property type="project" value="UniProtKB-KW"/>
</dbReference>
<dbReference type="PANTHER" id="PTHR35563:SF2">
    <property type="entry name" value="BARREL METAL-DEPENDENT HYDROLASE, PUTATIVE (AFU_ORTHOLOGUE AFUA_1G16240)-RELATED"/>
    <property type="match status" value="1"/>
</dbReference>
<accession>A0A437M282</accession>
<feature type="domain" description="Amidohydrolase-related" evidence="2">
    <location>
        <begin position="24"/>
        <end position="293"/>
    </location>
</feature>
<evidence type="ECO:0000259" key="2">
    <source>
        <dbReference type="Pfam" id="PF04909"/>
    </source>
</evidence>
<dbReference type="RefSeq" id="WP_127789469.1">
    <property type="nucleotide sequence ID" value="NZ_SACL01000009.1"/>
</dbReference>
<keyword evidence="4" id="KW-1185">Reference proteome</keyword>
<dbReference type="AlphaFoldDB" id="A0A437M282"/>
<sequence>MTRPCAGPQPLRPSAFKPPPGATDCHAHTFGPYDRFPLAADRSYTPPPATRQDFIAHLDCLGLSRGVVVTASVLGTDNSSLVDALEAYPDRLRGVAVLGPDTTDAEIDRLHAAGVRGIRLNLTGHGGGAAYANGTGLETLRALGHRIAERGWHLQAWLSALSLEALAPELEATPLDIVVDHMGRLPAGTPLDHPAFRLLCDKLRGGRYWCKLSGADRLTTGGELRGADAMAKALIAANPDRVVWGTDWPHVGYHDGAETPSDAALTDLLTGWLPDDALRRRVLVDNPARLYGFD</sequence>
<evidence type="ECO:0000313" key="3">
    <source>
        <dbReference type="EMBL" id="RVT91722.1"/>
    </source>
</evidence>
<dbReference type="PANTHER" id="PTHR35563">
    <property type="entry name" value="BARREL METAL-DEPENDENT HYDROLASE, PUTATIVE (AFU_ORTHOLOGUE AFUA_1G16240)-RELATED"/>
    <property type="match status" value="1"/>
</dbReference>
<dbReference type="SUPFAM" id="SSF51556">
    <property type="entry name" value="Metallo-dependent hydrolases"/>
    <property type="match status" value="1"/>
</dbReference>
<dbReference type="InterPro" id="IPR006680">
    <property type="entry name" value="Amidohydro-rel"/>
</dbReference>
<dbReference type="InterPro" id="IPR032466">
    <property type="entry name" value="Metal_Hydrolase"/>
</dbReference>
<feature type="region of interest" description="Disordered" evidence="1">
    <location>
        <begin position="1"/>
        <end position="22"/>
    </location>
</feature>
<gene>
    <name evidence="3" type="ORF">EOD42_20575</name>
</gene>
<dbReference type="OrthoDB" id="9787654at2"/>
<dbReference type="InterPro" id="IPR052358">
    <property type="entry name" value="Aro_Compnd_Degr_Hydrolases"/>
</dbReference>
<dbReference type="Pfam" id="PF04909">
    <property type="entry name" value="Amidohydro_2"/>
    <property type="match status" value="1"/>
</dbReference>
<dbReference type="EMBL" id="SACL01000009">
    <property type="protein sequence ID" value="RVT91722.1"/>
    <property type="molecule type" value="Genomic_DNA"/>
</dbReference>
<name>A0A437M282_9PROT</name>
<comment type="caution">
    <text evidence="3">The sequence shown here is derived from an EMBL/GenBank/DDBJ whole genome shotgun (WGS) entry which is preliminary data.</text>
</comment>
<evidence type="ECO:0000313" key="4">
    <source>
        <dbReference type="Proteomes" id="UP000282957"/>
    </source>
</evidence>
<proteinExistence type="predicted"/>
<organism evidence="3 4">
    <name type="scientific">Rhodovarius crocodyli</name>
    <dbReference type="NCBI Taxonomy" id="1979269"/>
    <lineage>
        <taxon>Bacteria</taxon>
        <taxon>Pseudomonadati</taxon>
        <taxon>Pseudomonadota</taxon>
        <taxon>Alphaproteobacteria</taxon>
        <taxon>Acetobacterales</taxon>
        <taxon>Roseomonadaceae</taxon>
        <taxon>Rhodovarius</taxon>
    </lineage>
</organism>